<dbReference type="PANTHER" id="PTHR42110">
    <property type="entry name" value="L-ASPARAGINASE, PUTATIVE (AFU_ORTHOLOGUE AFUA_3G11890)-RELATED"/>
    <property type="match status" value="1"/>
</dbReference>
<dbReference type="PANTHER" id="PTHR42110:SF1">
    <property type="entry name" value="L-ASPARAGINASE, PUTATIVE (AFU_ORTHOLOGUE AFUA_3G11890)-RELATED"/>
    <property type="match status" value="1"/>
</dbReference>
<organism evidence="1 2">
    <name type="scientific">Romboutsia weinsteinii</name>
    <dbReference type="NCBI Taxonomy" id="2020949"/>
    <lineage>
        <taxon>Bacteria</taxon>
        <taxon>Bacillati</taxon>
        <taxon>Bacillota</taxon>
        <taxon>Clostridia</taxon>
        <taxon>Peptostreptococcales</taxon>
        <taxon>Peptostreptococcaceae</taxon>
        <taxon>Romboutsia</taxon>
    </lineage>
</organism>
<dbReference type="AlphaFoldDB" id="A0A371J2L5"/>
<evidence type="ECO:0000313" key="1">
    <source>
        <dbReference type="EMBL" id="RDY27019.1"/>
    </source>
</evidence>
<comment type="caution">
    <text evidence="1">The sequence shown here is derived from an EMBL/GenBank/DDBJ whole genome shotgun (WGS) entry which is preliminary data.</text>
</comment>
<protein>
    <submittedName>
        <fullName evidence="1">Asparaginase</fullName>
    </submittedName>
</protein>
<dbReference type="InterPro" id="IPR010349">
    <property type="entry name" value="Asparaginase_II"/>
</dbReference>
<dbReference type="OrthoDB" id="9770793at2"/>
<dbReference type="EMBL" id="NOJY02000017">
    <property type="protein sequence ID" value="RDY27019.1"/>
    <property type="molecule type" value="Genomic_DNA"/>
</dbReference>
<dbReference type="Proteomes" id="UP000215694">
    <property type="component" value="Unassembled WGS sequence"/>
</dbReference>
<name>A0A371J2L5_9FIRM</name>
<proteinExistence type="predicted"/>
<accession>A0A371J2L5</accession>
<sequence>MKMNKAVEVTRGPLIESTHMAHIAVVNSQGELLYSYGDPERITYARSSVKPIQALQVLETKATQRYDINEREISFMCASHSGETYHVECVKEILGKADIGLDKLNCGIHVPGNSDVYKELIESNVELSQSHNNCSGKHSGMLISAKNMGEDLDTYLDINHPVQQRILDNISYVCDYDKEKIMLGIDGCGAPVHALPLERFAYGFARMADSVKLEEKGVFVDKITSSMMKYPEMVAGRNRFCTDLMRVCGDRIFGKAGAQGVYLIGDKKNKLGIAVKVEDGNGQATNCVAMEVLRQLGSITEEELKELNNFYNPKLLNARKDVIGEVRSSFKLNKLAYENNRQ</sequence>
<reference evidence="1 2" key="1">
    <citation type="journal article" date="2017" name="Genome Announc.">
        <title>Draft Genome Sequence of Romboutsia weinsteinii sp. nov. Strain CCRI-19649(T) Isolated from Surface Water.</title>
        <authorList>
            <person name="Maheux A.F."/>
            <person name="Boudreau D.K."/>
            <person name="Berube E."/>
            <person name="Boissinot M."/>
            <person name="Cantin P."/>
            <person name="Raymond F."/>
            <person name="Corbeil J."/>
            <person name="Omar R.F."/>
            <person name="Bergeron M.G."/>
        </authorList>
    </citation>
    <scope>NUCLEOTIDE SEQUENCE [LARGE SCALE GENOMIC DNA]</scope>
    <source>
        <strain evidence="1 2">CCRI-19649</strain>
    </source>
</reference>
<dbReference type="Pfam" id="PF06089">
    <property type="entry name" value="Asparaginase_II"/>
    <property type="match status" value="1"/>
</dbReference>
<gene>
    <name evidence="1" type="ORF">CHL78_011160</name>
</gene>
<evidence type="ECO:0000313" key="2">
    <source>
        <dbReference type="Proteomes" id="UP000215694"/>
    </source>
</evidence>
<keyword evidence="2" id="KW-1185">Reference proteome</keyword>